<dbReference type="Proteomes" id="UP000055024">
    <property type="component" value="Unassembled WGS sequence"/>
</dbReference>
<evidence type="ECO:0000313" key="1">
    <source>
        <dbReference type="EMBL" id="KRY94995.1"/>
    </source>
</evidence>
<dbReference type="AlphaFoldDB" id="A0A0V1GBK3"/>
<reference evidence="1 2" key="1">
    <citation type="submission" date="2015-01" db="EMBL/GenBank/DDBJ databases">
        <title>Evolution of Trichinella species and genotypes.</title>
        <authorList>
            <person name="Korhonen P.K."/>
            <person name="Edoardo P."/>
            <person name="Giuseppe L.R."/>
            <person name="Gasser R.B."/>
        </authorList>
    </citation>
    <scope>NUCLEOTIDE SEQUENCE [LARGE SCALE GENOMIC DNA]</scope>
    <source>
        <strain evidence="1">ISS1029</strain>
    </source>
</reference>
<organism evidence="1 2">
    <name type="scientific">Trichinella zimbabwensis</name>
    <dbReference type="NCBI Taxonomy" id="268475"/>
    <lineage>
        <taxon>Eukaryota</taxon>
        <taxon>Metazoa</taxon>
        <taxon>Ecdysozoa</taxon>
        <taxon>Nematoda</taxon>
        <taxon>Enoplea</taxon>
        <taxon>Dorylaimia</taxon>
        <taxon>Trichinellida</taxon>
        <taxon>Trichinellidae</taxon>
        <taxon>Trichinella</taxon>
    </lineage>
</organism>
<sequence>MFFIEIFSKKEAVFIEKQSYASLNRFTWKFTLH</sequence>
<dbReference type="EMBL" id="JYDP01004301">
    <property type="protein sequence ID" value="KRY94995.1"/>
    <property type="molecule type" value="Genomic_DNA"/>
</dbReference>
<gene>
    <name evidence="1" type="ORF">T11_7001</name>
</gene>
<name>A0A0V1GBK3_9BILA</name>
<comment type="caution">
    <text evidence="1">The sequence shown here is derived from an EMBL/GenBank/DDBJ whole genome shotgun (WGS) entry which is preliminary data.</text>
</comment>
<proteinExistence type="predicted"/>
<accession>A0A0V1GBK3</accession>
<keyword evidence="2" id="KW-1185">Reference proteome</keyword>
<protein>
    <submittedName>
        <fullName evidence="1">Uncharacterized protein</fullName>
    </submittedName>
</protein>
<evidence type="ECO:0000313" key="2">
    <source>
        <dbReference type="Proteomes" id="UP000055024"/>
    </source>
</evidence>